<comment type="caution">
    <text evidence="1">The sequence shown here is derived from an EMBL/GenBank/DDBJ whole genome shotgun (WGS) entry which is preliminary data.</text>
</comment>
<reference evidence="1 2" key="1">
    <citation type="submission" date="2021-06" db="EMBL/GenBank/DDBJ databases">
        <authorList>
            <person name="Kallberg Y."/>
            <person name="Tangrot J."/>
            <person name="Rosling A."/>
        </authorList>
    </citation>
    <scope>NUCLEOTIDE SEQUENCE [LARGE SCALE GENOMIC DNA]</scope>
    <source>
        <strain evidence="1 2">120-4 pot B 10/14</strain>
    </source>
</reference>
<dbReference type="EMBL" id="CAJVQB010006063">
    <property type="protein sequence ID" value="CAG8676440.1"/>
    <property type="molecule type" value="Genomic_DNA"/>
</dbReference>
<sequence>MTTSISNNVDEINNAKRIYNDINDYLDFLADVLQTEADESDEPVSPTVEKFLKEYREYVSSNIPLSSSPKSYSAPNLEKKKSKRSSVYKPNLWKYSLMCENNNSSKAPPRPVKRIALPATASLSEIDFDKQGFAMFSPIFKTQPNEANDQNNENNTPNYNNLTYDSPSIQLLKQLDNSKSNQNITPIIKVPAPNFLNKILGENFPNFFGNKKTTMDQTEPEKSNEISVPDNDREAEIQTKEPISLFEIFFSLAKIGNISRADYLSSCVRWDQWDRWDLY</sequence>
<name>A0ABN7UU52_GIGMA</name>
<gene>
    <name evidence="1" type="ORF">GMARGA_LOCUS10717</name>
</gene>
<proteinExistence type="predicted"/>
<keyword evidence="2" id="KW-1185">Reference proteome</keyword>
<evidence type="ECO:0000313" key="1">
    <source>
        <dbReference type="EMBL" id="CAG8676440.1"/>
    </source>
</evidence>
<protein>
    <submittedName>
        <fullName evidence="1">31586_t:CDS:1</fullName>
    </submittedName>
</protein>
<organism evidence="1 2">
    <name type="scientific">Gigaspora margarita</name>
    <dbReference type="NCBI Taxonomy" id="4874"/>
    <lineage>
        <taxon>Eukaryota</taxon>
        <taxon>Fungi</taxon>
        <taxon>Fungi incertae sedis</taxon>
        <taxon>Mucoromycota</taxon>
        <taxon>Glomeromycotina</taxon>
        <taxon>Glomeromycetes</taxon>
        <taxon>Diversisporales</taxon>
        <taxon>Gigasporaceae</taxon>
        <taxon>Gigaspora</taxon>
    </lineage>
</organism>
<dbReference type="Proteomes" id="UP000789901">
    <property type="component" value="Unassembled WGS sequence"/>
</dbReference>
<accession>A0ABN7UU52</accession>
<evidence type="ECO:0000313" key="2">
    <source>
        <dbReference type="Proteomes" id="UP000789901"/>
    </source>
</evidence>